<dbReference type="RefSeq" id="WP_349218384.1">
    <property type="nucleotide sequence ID" value="NZ_JBBMFD010000004.1"/>
</dbReference>
<feature type="transmembrane region" description="Helical" evidence="1">
    <location>
        <begin position="89"/>
        <end position="110"/>
    </location>
</feature>
<proteinExistence type="predicted"/>
<comment type="caution">
    <text evidence="2">The sequence shown here is derived from an EMBL/GenBank/DDBJ whole genome shotgun (WGS) entry which is preliminary data.</text>
</comment>
<sequence length="392" mass="44059">MFLIKLLRFLFGYVRFESGGGFPERFLNLCAQAHFPLWEVTSRGGTMKAFTTLKSYKKFRPYARKAGVRLRVRERRGLPFLLRRYRKRIGIALGVAVFFGILWGLSLFVWSVEVTGNTSVSTDYILNNLSSLGFHQGTLKSEFDVVDLQRRCLVEMPELSWIAINIRGSNAVVEVRERDLPPEIIPSDRPCNIKASASGQILELEVYDGKAMVLRGEGVTEGQLLVSGVIENKQGENVLKHARAKVIAQTEHTLTVEVPFTQTIKTGTGTVIDKKSLDFFGLNIPISFGSAPEGNYLRSSIKKPLTIGSFSLPISCQIERYEEYEETTVTLSPEEALAKAKEQIAVMETEQLDGIEIVERQEESTQSDTALTYTIVYICHENIGYEEEILLN</sequence>
<dbReference type="Proteomes" id="UP001489509">
    <property type="component" value="Unassembled WGS sequence"/>
</dbReference>
<dbReference type="EMBL" id="JBBMFD010000004">
    <property type="protein sequence ID" value="MEQ2440040.1"/>
    <property type="molecule type" value="Genomic_DNA"/>
</dbReference>
<evidence type="ECO:0000313" key="2">
    <source>
        <dbReference type="EMBL" id="MEQ2440040.1"/>
    </source>
</evidence>
<gene>
    <name evidence="2" type="primary">yqfD</name>
    <name evidence="2" type="ORF">WMO26_04280</name>
</gene>
<keyword evidence="1" id="KW-0472">Membrane</keyword>
<organism evidence="2 3">
    <name type="scientific">Solibaculum intestinale</name>
    <dbReference type="NCBI Taxonomy" id="3133165"/>
    <lineage>
        <taxon>Bacteria</taxon>
        <taxon>Bacillati</taxon>
        <taxon>Bacillota</taxon>
        <taxon>Clostridia</taxon>
        <taxon>Eubacteriales</taxon>
        <taxon>Oscillospiraceae</taxon>
        <taxon>Solibaculum</taxon>
    </lineage>
</organism>
<dbReference type="Pfam" id="PF06898">
    <property type="entry name" value="YqfD"/>
    <property type="match status" value="1"/>
</dbReference>
<dbReference type="InterPro" id="IPR010690">
    <property type="entry name" value="YqfD"/>
</dbReference>
<protein>
    <submittedName>
        <fullName evidence="2">Sporulation protein YqfD</fullName>
    </submittedName>
</protein>
<name>A0ABV1DZZ6_9FIRM</name>
<evidence type="ECO:0000256" key="1">
    <source>
        <dbReference type="SAM" id="Phobius"/>
    </source>
</evidence>
<dbReference type="PIRSF" id="PIRSF029895">
    <property type="entry name" value="SpoIV"/>
    <property type="match status" value="1"/>
</dbReference>
<reference evidence="2 3" key="1">
    <citation type="submission" date="2024-03" db="EMBL/GenBank/DDBJ databases">
        <title>Human intestinal bacterial collection.</title>
        <authorList>
            <person name="Pauvert C."/>
            <person name="Hitch T.C.A."/>
            <person name="Clavel T."/>
        </authorList>
    </citation>
    <scope>NUCLEOTIDE SEQUENCE [LARGE SCALE GENOMIC DNA]</scope>
    <source>
        <strain evidence="2 3">CLA-JM-H44</strain>
    </source>
</reference>
<keyword evidence="1" id="KW-0812">Transmembrane</keyword>
<keyword evidence="3" id="KW-1185">Reference proteome</keyword>
<keyword evidence="1" id="KW-1133">Transmembrane helix</keyword>
<accession>A0ABV1DZZ6</accession>
<evidence type="ECO:0000313" key="3">
    <source>
        <dbReference type="Proteomes" id="UP001489509"/>
    </source>
</evidence>
<dbReference type="NCBIfam" id="TIGR02876">
    <property type="entry name" value="spore_yqfD"/>
    <property type="match status" value="1"/>
</dbReference>